<evidence type="ECO:0000256" key="7">
    <source>
        <dbReference type="ARBA" id="ARBA00022842"/>
    </source>
</evidence>
<dbReference type="InterPro" id="IPR036676">
    <property type="entry name" value="PurM-like_C_sf"/>
</dbReference>
<evidence type="ECO:0000256" key="1">
    <source>
        <dbReference type="ARBA" id="ARBA00008026"/>
    </source>
</evidence>
<dbReference type="InterPro" id="IPR036921">
    <property type="entry name" value="PurM-like_N_sf"/>
</dbReference>
<feature type="domain" description="PurM-like N-terminal" evidence="10">
    <location>
        <begin position="21"/>
        <end position="127"/>
    </location>
</feature>
<keyword evidence="4 9" id="KW-0547">Nucleotide-binding</keyword>
<comment type="cofactor">
    <cofactor evidence="9">
        <name>Mg(2+)</name>
        <dbReference type="ChEBI" id="CHEBI:18420"/>
    </cofactor>
    <text evidence="9">Binds 1 Mg(2+) ion per monomer.</text>
</comment>
<dbReference type="PIRSF" id="PIRSF036407">
    <property type="entry name" value="Selenphspht_syn"/>
    <property type="match status" value="1"/>
</dbReference>
<dbReference type="GO" id="GO:0016260">
    <property type="term" value="P:selenocysteine biosynthetic process"/>
    <property type="evidence" value="ECO:0007669"/>
    <property type="project" value="InterPro"/>
</dbReference>
<proteinExistence type="inferred from homology"/>
<keyword evidence="5 9" id="KW-0418">Kinase</keyword>
<dbReference type="GO" id="GO:0000287">
    <property type="term" value="F:magnesium ion binding"/>
    <property type="evidence" value="ECO:0007669"/>
    <property type="project" value="UniProtKB-UniRule"/>
</dbReference>
<dbReference type="AlphaFoldDB" id="A0A140L8V0"/>
<dbReference type="GO" id="GO:0005524">
    <property type="term" value="F:ATP binding"/>
    <property type="evidence" value="ECO:0007669"/>
    <property type="project" value="UniProtKB-UniRule"/>
</dbReference>
<comment type="caution">
    <text evidence="9">Lacks conserved residue(s) required for the propagation of feature annotation.</text>
</comment>
<evidence type="ECO:0000256" key="3">
    <source>
        <dbReference type="ARBA" id="ARBA00022723"/>
    </source>
</evidence>
<dbReference type="InParanoid" id="A0A140L8V0"/>
<dbReference type="InterPro" id="IPR016188">
    <property type="entry name" value="PurM-like_N"/>
</dbReference>
<feature type="binding site" evidence="9">
    <location>
        <position position="197"/>
    </location>
    <ligand>
        <name>Mg(2+)</name>
        <dbReference type="ChEBI" id="CHEBI:18420"/>
    </ligand>
</feature>
<evidence type="ECO:0000313" key="12">
    <source>
        <dbReference type="EMBL" id="KXG76975.1"/>
    </source>
</evidence>
<evidence type="ECO:0000256" key="5">
    <source>
        <dbReference type="ARBA" id="ARBA00022777"/>
    </source>
</evidence>
<dbReference type="CDD" id="cd02195">
    <property type="entry name" value="SelD"/>
    <property type="match status" value="1"/>
</dbReference>
<evidence type="ECO:0000256" key="4">
    <source>
        <dbReference type="ARBA" id="ARBA00022741"/>
    </source>
</evidence>
<keyword evidence="13" id="KW-1185">Reference proteome</keyword>
<dbReference type="Gene3D" id="3.30.1330.10">
    <property type="entry name" value="PurM-like, N-terminal domain"/>
    <property type="match status" value="1"/>
</dbReference>
<dbReference type="PATRIC" id="fig|520764.3.peg.1402"/>
<dbReference type="PANTHER" id="PTHR10256">
    <property type="entry name" value="SELENIDE, WATER DIKINASE"/>
    <property type="match status" value="1"/>
</dbReference>
<evidence type="ECO:0000259" key="11">
    <source>
        <dbReference type="Pfam" id="PF02769"/>
    </source>
</evidence>
<dbReference type="STRING" id="520764.AN618_13510"/>
<dbReference type="EMBL" id="LOED01000014">
    <property type="protein sequence ID" value="KXG76975.1"/>
    <property type="molecule type" value="Genomic_DNA"/>
</dbReference>
<dbReference type="Gene3D" id="3.90.650.10">
    <property type="entry name" value="PurM-like C-terminal domain"/>
    <property type="match status" value="1"/>
</dbReference>
<evidence type="ECO:0000256" key="8">
    <source>
        <dbReference type="ARBA" id="ARBA00023266"/>
    </source>
</evidence>
<comment type="catalytic activity">
    <reaction evidence="9">
        <text>hydrogenselenide + ATP + H2O = selenophosphate + AMP + phosphate + 2 H(+)</text>
        <dbReference type="Rhea" id="RHEA:18737"/>
        <dbReference type="ChEBI" id="CHEBI:15377"/>
        <dbReference type="ChEBI" id="CHEBI:15378"/>
        <dbReference type="ChEBI" id="CHEBI:16144"/>
        <dbReference type="ChEBI" id="CHEBI:29317"/>
        <dbReference type="ChEBI" id="CHEBI:30616"/>
        <dbReference type="ChEBI" id="CHEBI:43474"/>
        <dbReference type="ChEBI" id="CHEBI:456215"/>
        <dbReference type="EC" id="2.7.9.3"/>
    </reaction>
</comment>
<name>A0A140L8V0_9FIRM</name>
<feature type="binding site" description="in other chain" evidence="9">
    <location>
        <begin position="19"/>
        <end position="21"/>
    </location>
    <ligand>
        <name>ATP</name>
        <dbReference type="ChEBI" id="CHEBI:30616"/>
        <note>ligand shared between dimeric partners</note>
    </ligand>
</feature>
<dbReference type="HAMAP" id="MF_00625">
    <property type="entry name" value="SelD"/>
    <property type="match status" value="1"/>
</dbReference>
<accession>A0A140L8V0</accession>
<reference evidence="12 13" key="1">
    <citation type="submission" date="2015-12" db="EMBL/GenBank/DDBJ databases">
        <title>Draft genome sequnece of Fervidicola ferrireducens strain Y170.</title>
        <authorList>
            <person name="Patel B.K."/>
        </authorList>
    </citation>
    <scope>NUCLEOTIDE SEQUENCE [LARGE SCALE GENOMIC DNA]</scope>
    <source>
        <strain evidence="12 13">Y170</strain>
    </source>
</reference>
<feature type="binding site" description="in other chain" evidence="9">
    <location>
        <position position="62"/>
    </location>
    <ligand>
        <name>ATP</name>
        <dbReference type="ChEBI" id="CHEBI:30616"/>
        <note>ligand shared between dimeric partners</note>
    </ligand>
</feature>
<comment type="similarity">
    <text evidence="1 9">Belongs to the selenophosphate synthase 1 family. Class I subfamily.</text>
</comment>
<dbReference type="InterPro" id="IPR010918">
    <property type="entry name" value="PurM-like_C_dom"/>
</dbReference>
<dbReference type="GO" id="GO:0005737">
    <property type="term" value="C:cytoplasm"/>
    <property type="evidence" value="ECO:0007669"/>
    <property type="project" value="TreeGrafter"/>
</dbReference>
<evidence type="ECO:0000256" key="6">
    <source>
        <dbReference type="ARBA" id="ARBA00022840"/>
    </source>
</evidence>
<keyword evidence="7 9" id="KW-0460">Magnesium</keyword>
<dbReference type="NCBIfam" id="TIGR00476">
    <property type="entry name" value="selD"/>
    <property type="match status" value="1"/>
</dbReference>
<sequence>MLRQLPIMKHENLLVGLETSDDAAVYKIDDELAIINTVDFFTPVVDDPYLFGQIAACNALSDIYAMGGKPLLALNIVGFPEDLVENVLPVVLKGGADKVIEAGAIIAGGHSIKTPEPVYGLSVLGEVHPARVLTNAGAKPGDVLVLTKPLGTGVFATAAKAGMVDNRVEEEALGIMNTLNKAASEAAVRVGVSAVTDVTGFGLLGHAYEMAAASGVTVKIRAENVPVISGILEYAAMGLLPAGLYANRKHLADKVVLSEGIGEELVDVLFDPQTSGGLLISCPEQKAAFLMEELENNGVKWAAIIGRVEEKSDKDIIVE</sequence>
<dbReference type="SUPFAM" id="SSF56042">
    <property type="entry name" value="PurM C-terminal domain-like"/>
    <property type="match status" value="1"/>
</dbReference>
<protein>
    <recommendedName>
        <fullName evidence="9">Selenide, water dikinase</fullName>
        <ecNumber evidence="9">2.7.9.3</ecNumber>
    </recommendedName>
    <alternativeName>
        <fullName evidence="9">Selenium donor protein</fullName>
    </alternativeName>
    <alternativeName>
        <fullName evidence="9">Selenophosphate synthase</fullName>
    </alternativeName>
</protein>
<dbReference type="Proteomes" id="UP000070427">
    <property type="component" value="Unassembled WGS sequence"/>
</dbReference>
<organism evidence="12 13">
    <name type="scientific">Fervidicola ferrireducens</name>
    <dbReference type="NCBI Taxonomy" id="520764"/>
    <lineage>
        <taxon>Bacteria</taxon>
        <taxon>Bacillati</taxon>
        <taxon>Bacillota</taxon>
        <taxon>Clostridia</taxon>
        <taxon>Thermosediminibacterales</taxon>
        <taxon>Thermosediminibacteraceae</taxon>
        <taxon>Fervidicola</taxon>
    </lineage>
</organism>
<dbReference type="NCBIfam" id="NF002098">
    <property type="entry name" value="PRK00943.1"/>
    <property type="match status" value="1"/>
</dbReference>
<comment type="subunit">
    <text evidence="9">Homodimer.</text>
</comment>
<dbReference type="GO" id="GO:0004756">
    <property type="term" value="F:selenide, water dikinase activity"/>
    <property type="evidence" value="ECO:0007669"/>
    <property type="project" value="UniProtKB-UniRule"/>
</dbReference>
<evidence type="ECO:0000313" key="13">
    <source>
        <dbReference type="Proteomes" id="UP000070427"/>
    </source>
</evidence>
<feature type="binding site" evidence="9">
    <location>
        <position position="62"/>
    </location>
    <ligand>
        <name>Mg(2+)</name>
        <dbReference type="ChEBI" id="CHEBI:18420"/>
    </ligand>
</feature>
<evidence type="ECO:0000259" key="10">
    <source>
        <dbReference type="Pfam" id="PF00586"/>
    </source>
</evidence>
<keyword evidence="3 9" id="KW-0479">Metal-binding</keyword>
<dbReference type="Pfam" id="PF02769">
    <property type="entry name" value="AIRS_C"/>
    <property type="match status" value="1"/>
</dbReference>
<dbReference type="PANTHER" id="PTHR10256:SF0">
    <property type="entry name" value="INACTIVE SELENIDE, WATER DIKINASE-LIKE PROTEIN-RELATED"/>
    <property type="match status" value="1"/>
</dbReference>
<gene>
    <name evidence="9 12" type="primary">selD</name>
    <name evidence="12" type="ORF">AN618_13510</name>
</gene>
<comment type="caution">
    <text evidence="12">The sequence shown here is derived from an EMBL/GenBank/DDBJ whole genome shotgun (WGS) entry which is preliminary data.</text>
</comment>
<keyword evidence="8 9" id="KW-0711">Selenium</keyword>
<dbReference type="InterPro" id="IPR023061">
    <property type="entry name" value="SelD_I"/>
</dbReference>
<comment type="function">
    <text evidence="9">Synthesizes selenophosphate from selenide and ATP.</text>
</comment>
<keyword evidence="2 9" id="KW-0808">Transferase</keyword>
<feature type="domain" description="PurM-like C-terminal" evidence="11">
    <location>
        <begin position="139"/>
        <end position="318"/>
    </location>
</feature>
<feature type="binding site" evidence="9">
    <location>
        <position position="22"/>
    </location>
    <ligand>
        <name>Mg(2+)</name>
        <dbReference type="ChEBI" id="CHEBI:18420"/>
    </ligand>
</feature>
<dbReference type="EC" id="2.7.9.3" evidence="9"/>
<keyword evidence="6 9" id="KW-0067">ATP-binding</keyword>
<feature type="binding site" description="in other chain" evidence="9">
    <location>
        <position position="39"/>
    </location>
    <ligand>
        <name>ATP</name>
        <dbReference type="ChEBI" id="CHEBI:30616"/>
        <note>ligand shared between dimeric partners</note>
    </ligand>
</feature>
<dbReference type="InterPro" id="IPR004536">
    <property type="entry name" value="SPS/SelD"/>
</dbReference>
<evidence type="ECO:0000256" key="2">
    <source>
        <dbReference type="ARBA" id="ARBA00022679"/>
    </source>
</evidence>
<feature type="binding site" evidence="9">
    <location>
        <begin position="109"/>
        <end position="111"/>
    </location>
    <ligand>
        <name>ATP</name>
        <dbReference type="ChEBI" id="CHEBI:30616"/>
        <note>ligand shared between dimeric partners</note>
    </ligand>
</feature>
<dbReference type="SUPFAM" id="SSF55326">
    <property type="entry name" value="PurM N-terminal domain-like"/>
    <property type="match status" value="1"/>
</dbReference>
<evidence type="ECO:0000256" key="9">
    <source>
        <dbReference type="HAMAP-Rule" id="MF_00625"/>
    </source>
</evidence>
<dbReference type="Pfam" id="PF00586">
    <property type="entry name" value="AIRS"/>
    <property type="match status" value="1"/>
</dbReference>